<dbReference type="EMBL" id="CP144695">
    <property type="protein sequence ID" value="WVZ06043.1"/>
    <property type="molecule type" value="Genomic_DNA"/>
</dbReference>
<evidence type="ECO:0000256" key="3">
    <source>
        <dbReference type="ARBA" id="ARBA00022737"/>
    </source>
</evidence>
<sequence length="937" mass="103618">MSLRPSSSSGSPSKTRRKMYKGGIDAEDSRRRREKDLVSIRKIKRQTTLLKKRQEQEERTFDTLLDAVPEIVKRICDEYPQKQLEATAYLRTILTLGDPAPPLDDLVKHGILPRFVELLSRDDAPYLQVQVLWVISDFIFTSSQHKSAVVELGFVPLLVNLVSSSHDDIREEAIWILGNIVGDSPEFRDPILSHGAVMPLLSQLQPHSPLHIIKAATFTLSVLLRGIPPVDFELVKIALPALQRLIHVTDEDVLADTCWTLAYLSEGRMDNVQAIIELGVCPKLVQVLQYQSDGVIIPALEALGNIAAGGEAHTQAVIDANIIPALVKVVRNGEFEVKKEAACAIFNVTSKGSDENIRVLAAEGCIEALCELLTCPDPKLVAICLEGLVNILAVGEANKDEKGNVFARRLEECGGLDKIETLHFHENNEIHTRALWVELTQTDSFLEERKSKTEECLCDPVGVLVLLRIQGERFIRLELMQKTVGEGGKRTSLASETSNVKPLFARNEKNASSLLDAIPEIGKRVCDQYPDKQSETHAHLKTFVTPGESALPVDELVKNGILPHFLKLLSRDDAPKLQIEVLWVISDFVSTSFQHKSAVVEIGVIPLLINFFSSTRDDTKEEAIWCLGGIANGCPEFRDLILSHGALIALCHLEPHSSLYIVRAATWCLSVLLRGRPPVYFEQVKIALPALQRLINETDEDVLTDTCWTLNYLSEGPMDNVQAIIELGVCPKLVQLLQYQSDGVVLPALEALGNIAAVGEAHTQFLINNQLLPCLRQLLTGEYTKTIFKEASWTIAVISSWTRAQVQAVIDANIIPVLVKIVYNAEFEVKKEAACAIFNVTCLGSDDNIRVLAAEGCIEALCELLTCPEPKLVAICLGGLLVILAAGNADKDEKGNVFAQRLEECGGLEKVETLQLHENDDIHKRAVWISDFFRAKN</sequence>
<dbReference type="SUPFAM" id="SSF48371">
    <property type="entry name" value="ARM repeat"/>
    <property type="match status" value="2"/>
</dbReference>
<feature type="region of interest" description="Disordered" evidence="7">
    <location>
        <begin position="1"/>
        <end position="34"/>
    </location>
</feature>
<dbReference type="FunFam" id="1.25.10.10:FF:000009">
    <property type="entry name" value="Importin subunit alpha"/>
    <property type="match status" value="1"/>
</dbReference>
<dbReference type="Pfam" id="PF16186">
    <property type="entry name" value="Arm_3"/>
    <property type="match status" value="2"/>
</dbReference>
<evidence type="ECO:0000256" key="5">
    <source>
        <dbReference type="PROSITE-ProRule" id="PRU00259"/>
    </source>
</evidence>
<gene>
    <name evidence="9" type="ORF">V8G54_019389</name>
</gene>
<dbReference type="GO" id="GO:0006606">
    <property type="term" value="P:protein import into nucleus"/>
    <property type="evidence" value="ECO:0007669"/>
    <property type="project" value="InterPro"/>
</dbReference>
<accession>A0AAQ3NCI8</accession>
<dbReference type="GO" id="GO:0005634">
    <property type="term" value="C:nucleus"/>
    <property type="evidence" value="ECO:0007669"/>
    <property type="project" value="UniProtKB-ARBA"/>
</dbReference>
<feature type="compositionally biased region" description="Low complexity" evidence="7">
    <location>
        <begin position="1"/>
        <end position="13"/>
    </location>
</feature>
<reference evidence="9 10" key="1">
    <citation type="journal article" date="2023" name="Life. Sci Alliance">
        <title>Evolutionary insights into 3D genome organization and epigenetic landscape of Vigna mungo.</title>
        <authorList>
            <person name="Junaid A."/>
            <person name="Singh B."/>
            <person name="Bhatia S."/>
        </authorList>
    </citation>
    <scope>NUCLEOTIDE SEQUENCE [LARGE SCALE GENOMIC DNA]</scope>
    <source>
        <strain evidence="9">Urdbean</strain>
    </source>
</reference>
<evidence type="ECO:0000256" key="1">
    <source>
        <dbReference type="ARBA" id="ARBA00010394"/>
    </source>
</evidence>
<evidence type="ECO:0000256" key="2">
    <source>
        <dbReference type="ARBA" id="ARBA00022448"/>
    </source>
</evidence>
<protein>
    <recommendedName>
        <fullName evidence="8">IBB domain-containing protein</fullName>
    </recommendedName>
</protein>
<keyword evidence="4" id="KW-0653">Protein transport</keyword>
<keyword evidence="2 6" id="KW-0813">Transport</keyword>
<keyword evidence="3" id="KW-0677">Repeat</keyword>
<dbReference type="Pfam" id="PF01749">
    <property type="entry name" value="IBB"/>
    <property type="match status" value="1"/>
</dbReference>
<evidence type="ECO:0000256" key="7">
    <source>
        <dbReference type="SAM" id="MobiDB-lite"/>
    </source>
</evidence>
<evidence type="ECO:0000256" key="4">
    <source>
        <dbReference type="ARBA" id="ARBA00022927"/>
    </source>
</evidence>
<dbReference type="PROSITE" id="PS50176">
    <property type="entry name" value="ARM_REPEAT"/>
    <property type="match status" value="1"/>
</dbReference>
<dbReference type="InterPro" id="IPR000225">
    <property type="entry name" value="Armadillo"/>
</dbReference>
<dbReference type="Pfam" id="PF00514">
    <property type="entry name" value="Arm"/>
    <property type="match status" value="7"/>
</dbReference>
<organism evidence="9 10">
    <name type="scientific">Vigna mungo</name>
    <name type="common">Black gram</name>
    <name type="synonym">Phaseolus mungo</name>
    <dbReference type="NCBI Taxonomy" id="3915"/>
    <lineage>
        <taxon>Eukaryota</taxon>
        <taxon>Viridiplantae</taxon>
        <taxon>Streptophyta</taxon>
        <taxon>Embryophyta</taxon>
        <taxon>Tracheophyta</taxon>
        <taxon>Spermatophyta</taxon>
        <taxon>Magnoliopsida</taxon>
        <taxon>eudicotyledons</taxon>
        <taxon>Gunneridae</taxon>
        <taxon>Pentapetalae</taxon>
        <taxon>rosids</taxon>
        <taxon>fabids</taxon>
        <taxon>Fabales</taxon>
        <taxon>Fabaceae</taxon>
        <taxon>Papilionoideae</taxon>
        <taxon>50 kb inversion clade</taxon>
        <taxon>NPAAA clade</taxon>
        <taxon>indigoferoid/millettioid clade</taxon>
        <taxon>Phaseoleae</taxon>
        <taxon>Vigna</taxon>
    </lineage>
</organism>
<evidence type="ECO:0000313" key="9">
    <source>
        <dbReference type="EMBL" id="WVZ06043.1"/>
    </source>
</evidence>
<proteinExistence type="inferred from homology"/>
<evidence type="ECO:0000256" key="6">
    <source>
        <dbReference type="PROSITE-ProRule" id="PRU00561"/>
    </source>
</evidence>
<dbReference type="InterPro" id="IPR032413">
    <property type="entry name" value="Arm_3"/>
</dbReference>
<dbReference type="GO" id="GO:0061608">
    <property type="term" value="F:nuclear import signal receptor activity"/>
    <property type="evidence" value="ECO:0007669"/>
    <property type="project" value="InterPro"/>
</dbReference>
<dbReference type="InterPro" id="IPR036975">
    <property type="entry name" value="Importin-a_IBB_sf"/>
</dbReference>
<dbReference type="InterPro" id="IPR016024">
    <property type="entry name" value="ARM-type_fold"/>
</dbReference>
<dbReference type="AlphaFoldDB" id="A0AAQ3NCI8"/>
<name>A0AAQ3NCI8_VIGMU</name>
<comment type="similarity">
    <text evidence="1">Belongs to the importin alpha family.</text>
</comment>
<feature type="domain" description="IBB" evidence="8">
    <location>
        <begin position="1"/>
        <end position="62"/>
    </location>
</feature>
<dbReference type="Gene3D" id="1.20.5.690">
    <property type="entry name" value="Importin-alpha, importin-beta-binding domain"/>
    <property type="match status" value="1"/>
</dbReference>
<evidence type="ECO:0000313" key="10">
    <source>
        <dbReference type="Proteomes" id="UP001374535"/>
    </source>
</evidence>
<feature type="repeat" description="ARM" evidence="5">
    <location>
        <begin position="153"/>
        <end position="195"/>
    </location>
</feature>
<dbReference type="InterPro" id="IPR002652">
    <property type="entry name" value="Importin-a_IBB"/>
</dbReference>
<keyword evidence="10" id="KW-1185">Reference proteome</keyword>
<dbReference type="PROSITE" id="PS51214">
    <property type="entry name" value="IBB"/>
    <property type="match status" value="1"/>
</dbReference>
<dbReference type="SMART" id="SM00185">
    <property type="entry name" value="ARM"/>
    <property type="match status" value="15"/>
</dbReference>
<dbReference type="Gene3D" id="1.25.10.10">
    <property type="entry name" value="Leucine-rich Repeat Variant"/>
    <property type="match status" value="2"/>
</dbReference>
<dbReference type="PANTHER" id="PTHR23316">
    <property type="entry name" value="IMPORTIN ALPHA"/>
    <property type="match status" value="1"/>
</dbReference>
<evidence type="ECO:0000259" key="8">
    <source>
        <dbReference type="PROSITE" id="PS51214"/>
    </source>
</evidence>
<dbReference type="InterPro" id="IPR011989">
    <property type="entry name" value="ARM-like"/>
</dbReference>
<dbReference type="Proteomes" id="UP001374535">
    <property type="component" value="Chromosome 6"/>
</dbReference>